<keyword evidence="3" id="KW-0863">Zinc-finger</keyword>
<keyword evidence="7" id="KW-1185">Reference proteome</keyword>
<evidence type="ECO:0000256" key="5">
    <source>
        <dbReference type="ARBA" id="ARBA00023242"/>
    </source>
</evidence>
<keyword evidence="5" id="KW-0539">Nucleus</keyword>
<keyword evidence="2" id="KW-0479">Metal-binding</keyword>
<dbReference type="EMBL" id="NPHW01006679">
    <property type="protein sequence ID" value="OXV05614.1"/>
    <property type="molecule type" value="Genomic_DNA"/>
</dbReference>
<dbReference type="GO" id="GO:0008270">
    <property type="term" value="F:zinc ion binding"/>
    <property type="evidence" value="ECO:0007669"/>
    <property type="project" value="UniProtKB-KW"/>
</dbReference>
<evidence type="ECO:0000256" key="3">
    <source>
        <dbReference type="ARBA" id="ARBA00022771"/>
    </source>
</evidence>
<keyword evidence="4" id="KW-0862">Zinc</keyword>
<feature type="non-terminal residue" evidence="6">
    <location>
        <position position="254"/>
    </location>
</feature>
<gene>
    <name evidence="6" type="ORF">Egran_06618</name>
</gene>
<evidence type="ECO:0000313" key="6">
    <source>
        <dbReference type="EMBL" id="OXV05614.1"/>
    </source>
</evidence>
<evidence type="ECO:0000256" key="1">
    <source>
        <dbReference type="ARBA" id="ARBA00004123"/>
    </source>
</evidence>
<dbReference type="Proteomes" id="UP000243515">
    <property type="component" value="Unassembled WGS sequence"/>
</dbReference>
<comment type="subcellular location">
    <subcellularLocation>
        <location evidence="1">Nucleus</location>
    </subcellularLocation>
</comment>
<evidence type="ECO:0000256" key="2">
    <source>
        <dbReference type="ARBA" id="ARBA00022723"/>
    </source>
</evidence>
<organism evidence="6 7">
    <name type="scientific">Elaphomyces granulatus</name>
    <dbReference type="NCBI Taxonomy" id="519963"/>
    <lineage>
        <taxon>Eukaryota</taxon>
        <taxon>Fungi</taxon>
        <taxon>Dikarya</taxon>
        <taxon>Ascomycota</taxon>
        <taxon>Pezizomycotina</taxon>
        <taxon>Eurotiomycetes</taxon>
        <taxon>Eurotiomycetidae</taxon>
        <taxon>Eurotiales</taxon>
        <taxon>Elaphomycetaceae</taxon>
        <taxon>Elaphomyces</taxon>
    </lineage>
</organism>
<dbReference type="OrthoDB" id="3942116at2759"/>
<dbReference type="GO" id="GO:0005634">
    <property type="term" value="C:nucleus"/>
    <property type="evidence" value="ECO:0007669"/>
    <property type="project" value="UniProtKB-SubCell"/>
</dbReference>
<evidence type="ECO:0000313" key="7">
    <source>
        <dbReference type="Proteomes" id="UP000243515"/>
    </source>
</evidence>
<dbReference type="SUPFAM" id="SSF53098">
    <property type="entry name" value="Ribonuclease H-like"/>
    <property type="match status" value="1"/>
</dbReference>
<accession>A0A232LND9</accession>
<comment type="caution">
    <text evidence="6">The sequence shown here is derived from an EMBL/GenBank/DDBJ whole genome shotgun (WGS) entry which is preliminary data.</text>
</comment>
<dbReference type="PANTHER" id="PTHR46481:SF10">
    <property type="entry name" value="ZINC FINGER BED DOMAIN-CONTAINING PROTEIN 39"/>
    <property type="match status" value="1"/>
</dbReference>
<protein>
    <submittedName>
        <fullName evidence="6">Uncharacterized protein</fullName>
    </submittedName>
</protein>
<dbReference type="InterPro" id="IPR012337">
    <property type="entry name" value="RNaseH-like_sf"/>
</dbReference>
<reference evidence="6 7" key="1">
    <citation type="journal article" date="2015" name="Environ. Microbiol.">
        <title>Metagenome sequence of Elaphomyces granulatus from sporocarp tissue reveals Ascomycota ectomycorrhizal fingerprints of genome expansion and a Proteobacteria-rich microbiome.</title>
        <authorList>
            <person name="Quandt C.A."/>
            <person name="Kohler A."/>
            <person name="Hesse C.N."/>
            <person name="Sharpton T.J."/>
            <person name="Martin F."/>
            <person name="Spatafora J.W."/>
        </authorList>
    </citation>
    <scope>NUCLEOTIDE SEQUENCE [LARGE SCALE GENOMIC DNA]</scope>
    <source>
        <strain evidence="6 7">OSC145934</strain>
    </source>
</reference>
<evidence type="ECO:0000256" key="4">
    <source>
        <dbReference type="ARBA" id="ARBA00022833"/>
    </source>
</evidence>
<sequence length="254" mass="29115">MRSHLKSRHEITIEPTRSAIQEEVNKQLEQLYLQAETSNQTEEVDTRVLRKVLDSDRIHEAFVSLLVTANLPFRLVELPQFHAYNQCLNPEAAGFVTTSHSHVATKDYGIVRNIGAIVADNATTNDTLCRAISKYLREEEQVDWDPVFQRVRCIGHIINLAVQDFLFQDIINMQQLAAYDEEDERGNVEDEAGRRSTVRGIGSLGKLHNIVTFIRGSPGRTKRFKKVAGRMIPLDNRTRWNSWYTMVQVALDHE</sequence>
<name>A0A232LND9_9EURO</name>
<dbReference type="InterPro" id="IPR052035">
    <property type="entry name" value="ZnF_BED_domain_contain"/>
</dbReference>
<dbReference type="PANTHER" id="PTHR46481">
    <property type="entry name" value="ZINC FINGER BED DOMAIN-CONTAINING PROTEIN 4"/>
    <property type="match status" value="1"/>
</dbReference>
<dbReference type="AlphaFoldDB" id="A0A232LND9"/>
<proteinExistence type="predicted"/>